<organism evidence="1 2">
    <name type="scientific">Arachidicoccus rhizosphaerae</name>
    <dbReference type="NCBI Taxonomy" id="551991"/>
    <lineage>
        <taxon>Bacteria</taxon>
        <taxon>Pseudomonadati</taxon>
        <taxon>Bacteroidota</taxon>
        <taxon>Chitinophagia</taxon>
        <taxon>Chitinophagales</taxon>
        <taxon>Chitinophagaceae</taxon>
        <taxon>Arachidicoccus</taxon>
    </lineage>
</organism>
<gene>
    <name evidence="1" type="ORF">SAMN05192529_102116</name>
</gene>
<dbReference type="Proteomes" id="UP000199041">
    <property type="component" value="Unassembled WGS sequence"/>
</dbReference>
<dbReference type="AlphaFoldDB" id="A0A1H3W431"/>
<sequence length="138" mass="16263">MTTKETLIEKIKEWQSIEGLKPVNDKGLIASFIDFMWPKDEKEFTDMWIEFNGDGSYFGKQLTMTEDARYVRPDPLLNFEISYSTEQISIYDGNHNGFWTPEYIKLKRGDDSFLQLREAIYKRIGDFTGLKLDFNITH</sequence>
<dbReference type="EMBL" id="FNQY01000002">
    <property type="protein sequence ID" value="SDZ81843.1"/>
    <property type="molecule type" value="Genomic_DNA"/>
</dbReference>
<dbReference type="STRING" id="551991.SAMN05192529_102116"/>
<keyword evidence="2" id="KW-1185">Reference proteome</keyword>
<name>A0A1H3W431_9BACT</name>
<evidence type="ECO:0000313" key="1">
    <source>
        <dbReference type="EMBL" id="SDZ81843.1"/>
    </source>
</evidence>
<protein>
    <submittedName>
        <fullName evidence="1">Uncharacterized protein</fullName>
    </submittedName>
</protein>
<proteinExistence type="predicted"/>
<dbReference type="RefSeq" id="WP_091393026.1">
    <property type="nucleotide sequence ID" value="NZ_FNQY01000002.1"/>
</dbReference>
<reference evidence="1 2" key="1">
    <citation type="submission" date="2016-10" db="EMBL/GenBank/DDBJ databases">
        <authorList>
            <person name="de Groot N.N."/>
        </authorList>
    </citation>
    <scope>NUCLEOTIDE SEQUENCE [LARGE SCALE GENOMIC DNA]</scope>
    <source>
        <strain evidence="1 2">Vu-144</strain>
    </source>
</reference>
<accession>A0A1H3W431</accession>
<evidence type="ECO:0000313" key="2">
    <source>
        <dbReference type="Proteomes" id="UP000199041"/>
    </source>
</evidence>